<evidence type="ECO:0000313" key="4">
    <source>
        <dbReference type="Proteomes" id="UP000436088"/>
    </source>
</evidence>
<dbReference type="InterPro" id="IPR056647">
    <property type="entry name" value="DUF7745"/>
</dbReference>
<sequence>MGNLPKVGSLTASLHNSMLQDLFGSNSITISVLRNYKRSFNGFVVELTEDEARKIAVPKGRLKGANLSLTVTDSRARHISGKTQIRTKGLVSPRGHQQGELGIDEPLIRAMVQFWNPGYSCFTFNWEDMVPTIEEYTTLLHYENIKLGRVYVKHTKSQPFKSTLARDATIRDFLDQVQKAAHHLHGLAREAGVVRQGIQPVTDEGRRLVNLLEAIQGLDDLIRVYL</sequence>
<comment type="caution">
    <text evidence="3">The sequence shown here is derived from an EMBL/GenBank/DDBJ whole genome shotgun (WGS) entry which is preliminary data.</text>
</comment>
<dbReference type="Pfam" id="PF24924">
    <property type="entry name" value="DUF7745"/>
    <property type="match status" value="1"/>
</dbReference>
<dbReference type="Pfam" id="PF05922">
    <property type="entry name" value="Inhibitor_I9"/>
    <property type="match status" value="1"/>
</dbReference>
<organism evidence="3 4">
    <name type="scientific">Hibiscus syriacus</name>
    <name type="common">Rose of Sharon</name>
    <dbReference type="NCBI Taxonomy" id="106335"/>
    <lineage>
        <taxon>Eukaryota</taxon>
        <taxon>Viridiplantae</taxon>
        <taxon>Streptophyta</taxon>
        <taxon>Embryophyta</taxon>
        <taxon>Tracheophyta</taxon>
        <taxon>Spermatophyta</taxon>
        <taxon>Magnoliopsida</taxon>
        <taxon>eudicotyledons</taxon>
        <taxon>Gunneridae</taxon>
        <taxon>Pentapetalae</taxon>
        <taxon>rosids</taxon>
        <taxon>malvids</taxon>
        <taxon>Malvales</taxon>
        <taxon>Malvaceae</taxon>
        <taxon>Malvoideae</taxon>
        <taxon>Hibiscus</taxon>
    </lineage>
</organism>
<feature type="domain" description="Inhibitor I9" evidence="1">
    <location>
        <begin position="11"/>
        <end position="56"/>
    </location>
</feature>
<dbReference type="EMBL" id="VEPZ02001779">
    <property type="protein sequence ID" value="KAE8655432.1"/>
    <property type="molecule type" value="Genomic_DNA"/>
</dbReference>
<dbReference type="Proteomes" id="UP000436088">
    <property type="component" value="Unassembled WGS sequence"/>
</dbReference>
<accession>A0A6A2WBP6</accession>
<protein>
    <submittedName>
        <fullName evidence="3">Uncharacterized protein</fullName>
    </submittedName>
</protein>
<name>A0A6A2WBP6_HIBSY</name>
<dbReference type="InterPro" id="IPR037045">
    <property type="entry name" value="S8pro/Inhibitor_I9_sf"/>
</dbReference>
<dbReference type="InterPro" id="IPR010259">
    <property type="entry name" value="S8pro/Inhibitor_I9"/>
</dbReference>
<reference evidence="3" key="1">
    <citation type="submission" date="2019-09" db="EMBL/GenBank/DDBJ databases">
        <title>Draft genome information of white flower Hibiscus syriacus.</title>
        <authorList>
            <person name="Kim Y.-M."/>
        </authorList>
    </citation>
    <scope>NUCLEOTIDE SEQUENCE [LARGE SCALE GENOMIC DNA]</scope>
    <source>
        <strain evidence="3">YM2019G1</strain>
    </source>
</reference>
<feature type="domain" description="DUF7745" evidence="2">
    <location>
        <begin position="102"/>
        <end position="190"/>
    </location>
</feature>
<keyword evidence="4" id="KW-1185">Reference proteome</keyword>
<dbReference type="PANTHER" id="PTHR48200">
    <property type="entry name" value="PROTEIN, PUTATIVE-RELATED"/>
    <property type="match status" value="1"/>
</dbReference>
<dbReference type="AlphaFoldDB" id="A0A6A2WBP6"/>
<proteinExistence type="predicted"/>
<gene>
    <name evidence="3" type="ORF">F3Y22_tig00117027pilonHSYRG00036</name>
</gene>
<dbReference type="PANTHER" id="PTHR48200:SF1">
    <property type="entry name" value="AMINOTRANSFERASE-LIKE PLANT MOBILE DOMAIN-CONTAINING PROTEIN"/>
    <property type="match status" value="1"/>
</dbReference>
<evidence type="ECO:0000313" key="3">
    <source>
        <dbReference type="EMBL" id="KAE8655432.1"/>
    </source>
</evidence>
<dbReference type="Gene3D" id="3.30.70.80">
    <property type="entry name" value="Peptidase S8 propeptide/proteinase inhibitor I9"/>
    <property type="match status" value="1"/>
</dbReference>
<evidence type="ECO:0000259" key="1">
    <source>
        <dbReference type="Pfam" id="PF05922"/>
    </source>
</evidence>
<evidence type="ECO:0000259" key="2">
    <source>
        <dbReference type="Pfam" id="PF24924"/>
    </source>
</evidence>